<dbReference type="RefSeq" id="WP_091395264.1">
    <property type="nucleotide sequence ID" value="NZ_BKAI01000006.1"/>
</dbReference>
<evidence type="ECO:0000313" key="5">
    <source>
        <dbReference type="Proteomes" id="UP000199580"/>
    </source>
</evidence>
<dbReference type="InterPro" id="IPR026444">
    <property type="entry name" value="Secre_tail"/>
</dbReference>
<feature type="domain" description="Secretion system C-terminal sorting" evidence="3">
    <location>
        <begin position="213"/>
        <end position="283"/>
    </location>
</feature>
<dbReference type="Proteomes" id="UP000199580">
    <property type="component" value="Unassembled WGS sequence"/>
</dbReference>
<reference evidence="4 5" key="1">
    <citation type="submission" date="2016-10" db="EMBL/GenBank/DDBJ databases">
        <authorList>
            <person name="de Groot N.N."/>
        </authorList>
    </citation>
    <scope>NUCLEOTIDE SEQUENCE [LARGE SCALE GENOMIC DNA]</scope>
    <source>
        <strain evidence="4 5">CGMCC 1.10076</strain>
    </source>
</reference>
<evidence type="ECO:0000313" key="4">
    <source>
        <dbReference type="EMBL" id="SDJ98836.1"/>
    </source>
</evidence>
<evidence type="ECO:0000259" key="3">
    <source>
        <dbReference type="Pfam" id="PF18962"/>
    </source>
</evidence>
<feature type="chain" id="PRO_5011461258" evidence="2">
    <location>
        <begin position="21"/>
        <end position="286"/>
    </location>
</feature>
<dbReference type="OrthoDB" id="667194at2"/>
<keyword evidence="5" id="KW-1185">Reference proteome</keyword>
<dbReference type="STRING" id="1128970.SAMN04487935_2223"/>
<protein>
    <submittedName>
        <fullName evidence="4">Por secretion system C-terminal sorting domain-containing protein</fullName>
    </submittedName>
</protein>
<accession>A0A1G8Y7R7</accession>
<dbReference type="EMBL" id="FNEZ01000003">
    <property type="protein sequence ID" value="SDJ98836.1"/>
    <property type="molecule type" value="Genomic_DNA"/>
</dbReference>
<dbReference type="Pfam" id="PF18962">
    <property type="entry name" value="Por_Secre_tail"/>
    <property type="match status" value="1"/>
</dbReference>
<organism evidence="4 5">
    <name type="scientific">Flavobacterium noncentrifugens</name>
    <dbReference type="NCBI Taxonomy" id="1128970"/>
    <lineage>
        <taxon>Bacteria</taxon>
        <taxon>Pseudomonadati</taxon>
        <taxon>Bacteroidota</taxon>
        <taxon>Flavobacteriia</taxon>
        <taxon>Flavobacteriales</taxon>
        <taxon>Flavobacteriaceae</taxon>
        <taxon>Flavobacterium</taxon>
    </lineage>
</organism>
<evidence type="ECO:0000256" key="1">
    <source>
        <dbReference type="ARBA" id="ARBA00022729"/>
    </source>
</evidence>
<keyword evidence="1 2" id="KW-0732">Signal</keyword>
<dbReference type="AlphaFoldDB" id="A0A1G8Y7R7"/>
<sequence>MKTKLLPFLFLIFLNGKSFSQDYFPLLNNASWNVEVATFGGSQTYAITQNGEAIIGAHTYKKFIDSDLSREYYIREDIAAKKVYKILNGSDVLLFDFNLHVSDVITLANGNNYSVASITNINVNGGQRRQFYLSNVSNLFGYNEVWVEGVGSTAHPLVSRYEMFSDPVYYLQCSFQNGENIYNRGLANGGTPTACVVLSVEDQDYLPKISFAPNPFQTEITISTTTGFRNSTLKVYNQFGQLLREIKGLNGNKINFGRENLNSSLYFFELTENGKLLTSAKILVTN</sequence>
<gene>
    <name evidence="4" type="ORF">SAMN04487935_2223</name>
</gene>
<name>A0A1G8Y7R7_9FLAO</name>
<proteinExistence type="predicted"/>
<dbReference type="NCBIfam" id="TIGR04183">
    <property type="entry name" value="Por_Secre_tail"/>
    <property type="match status" value="1"/>
</dbReference>
<evidence type="ECO:0000256" key="2">
    <source>
        <dbReference type="SAM" id="SignalP"/>
    </source>
</evidence>
<feature type="signal peptide" evidence="2">
    <location>
        <begin position="1"/>
        <end position="20"/>
    </location>
</feature>